<dbReference type="EMBL" id="MN740271">
    <property type="protein sequence ID" value="QHT96964.1"/>
    <property type="molecule type" value="Genomic_DNA"/>
</dbReference>
<proteinExistence type="predicted"/>
<protein>
    <recommendedName>
        <fullName evidence="2">VanZ-like domain-containing protein</fullName>
    </recommendedName>
</protein>
<name>A0A6C0IUK2_9ZZZZ</name>
<organism evidence="1">
    <name type="scientific">viral metagenome</name>
    <dbReference type="NCBI Taxonomy" id="1070528"/>
    <lineage>
        <taxon>unclassified sequences</taxon>
        <taxon>metagenomes</taxon>
        <taxon>organismal metagenomes</taxon>
    </lineage>
</organism>
<dbReference type="AlphaFoldDB" id="A0A6C0IUK2"/>
<evidence type="ECO:0008006" key="2">
    <source>
        <dbReference type="Google" id="ProtNLM"/>
    </source>
</evidence>
<accession>A0A6C0IUK2</accession>
<evidence type="ECO:0000313" key="1">
    <source>
        <dbReference type="EMBL" id="QHT96964.1"/>
    </source>
</evidence>
<reference evidence="1" key="1">
    <citation type="journal article" date="2020" name="Nature">
        <title>Giant virus diversity and host interactions through global metagenomics.</title>
        <authorList>
            <person name="Schulz F."/>
            <person name="Roux S."/>
            <person name="Paez-Espino D."/>
            <person name="Jungbluth S."/>
            <person name="Walsh D.A."/>
            <person name="Denef V.J."/>
            <person name="McMahon K.D."/>
            <person name="Konstantinidis K.T."/>
            <person name="Eloe-Fadrosh E.A."/>
            <person name="Kyrpides N.C."/>
            <person name="Woyke T."/>
        </authorList>
    </citation>
    <scope>NUCLEOTIDE SEQUENCE</scope>
    <source>
        <strain evidence="1">GVMAG-M-3300024510-1</strain>
    </source>
</reference>
<sequence length="110" mass="12980">MDDRTTFGKRLSDAFLPKLITDFLYTKYVKVFDTYINGWSFMHLLSGIIVSMKYDWHAALLIHTLWELFQAIIGDNDPTLETLVDVPLDTLFFMFGWWIGKKLREKKNVL</sequence>